<dbReference type="Gene3D" id="3.30.1540.10">
    <property type="entry name" value="formyl-coa transferase, domain 3"/>
    <property type="match status" value="1"/>
</dbReference>
<dbReference type="Gene3D" id="3.40.50.10540">
    <property type="entry name" value="Crotonobetainyl-coa:carnitine coa-transferase, domain 1"/>
    <property type="match status" value="1"/>
</dbReference>
<dbReference type="SUPFAM" id="SSF89796">
    <property type="entry name" value="CoA-transferase family III (CaiB/BaiF)"/>
    <property type="match status" value="1"/>
</dbReference>
<dbReference type="InterPro" id="IPR003673">
    <property type="entry name" value="CoA-Trfase_fam_III"/>
</dbReference>
<dbReference type="PANTHER" id="PTHR48207:SF3">
    <property type="entry name" value="SUCCINATE--HYDROXYMETHYLGLUTARATE COA-TRANSFERASE"/>
    <property type="match status" value="1"/>
</dbReference>
<accession>A0A2T2WUJ7</accession>
<dbReference type="PANTHER" id="PTHR48207">
    <property type="entry name" value="SUCCINATE--HYDROXYMETHYLGLUTARATE COA-TRANSFERASE"/>
    <property type="match status" value="1"/>
</dbReference>
<gene>
    <name evidence="2" type="ORF">C7B43_15625</name>
</gene>
<dbReference type="AlphaFoldDB" id="A0A2T2WUJ7"/>
<keyword evidence="1 2" id="KW-0808">Transferase</keyword>
<protein>
    <submittedName>
        <fullName evidence="2">Formyl-CoA transferase</fullName>
    </submittedName>
</protein>
<dbReference type="EMBL" id="PXYT01000047">
    <property type="protein sequence ID" value="PSR25906.1"/>
    <property type="molecule type" value="Genomic_DNA"/>
</dbReference>
<dbReference type="Proteomes" id="UP000242699">
    <property type="component" value="Unassembled WGS sequence"/>
</dbReference>
<name>A0A2T2WUJ7_9FIRM</name>
<evidence type="ECO:0000313" key="3">
    <source>
        <dbReference type="Proteomes" id="UP000242699"/>
    </source>
</evidence>
<organism evidence="2 3">
    <name type="scientific">Sulfobacillus benefaciens</name>
    <dbReference type="NCBI Taxonomy" id="453960"/>
    <lineage>
        <taxon>Bacteria</taxon>
        <taxon>Bacillati</taxon>
        <taxon>Bacillota</taxon>
        <taxon>Clostridia</taxon>
        <taxon>Eubacteriales</taxon>
        <taxon>Clostridiales Family XVII. Incertae Sedis</taxon>
        <taxon>Sulfobacillus</taxon>
    </lineage>
</organism>
<dbReference type="InterPro" id="IPR023606">
    <property type="entry name" value="CoA-Trfase_III_dom_1_sf"/>
</dbReference>
<evidence type="ECO:0000256" key="1">
    <source>
        <dbReference type="ARBA" id="ARBA00022679"/>
    </source>
</evidence>
<reference evidence="2 3" key="1">
    <citation type="journal article" date="2014" name="BMC Genomics">
        <title>Comparison of environmental and isolate Sulfobacillus genomes reveals diverse carbon, sulfur, nitrogen, and hydrogen metabolisms.</title>
        <authorList>
            <person name="Justice N.B."/>
            <person name="Norman A."/>
            <person name="Brown C.T."/>
            <person name="Singh A."/>
            <person name="Thomas B.C."/>
            <person name="Banfield J.F."/>
        </authorList>
    </citation>
    <scope>NUCLEOTIDE SEQUENCE [LARGE SCALE GENOMIC DNA]</scope>
    <source>
        <strain evidence="2">AMDSBA1</strain>
    </source>
</reference>
<dbReference type="GO" id="GO:0008410">
    <property type="term" value="F:CoA-transferase activity"/>
    <property type="evidence" value="ECO:0007669"/>
    <property type="project" value="TreeGrafter"/>
</dbReference>
<sequence>MEEPSLGLLTGIKVLDLSRVLAGPYITMCLGDLGADVIKIENPGTGDETRGWGPPFAGKDSAYFLAINRNKRSVTVNLKRKEGRDIVYALVKEADVVIENFKAQTRTKLGMDYDTLTRYNPSLIMLSISAFGDKGPYKDRPGYDLLAQAMGGLMSLTGEEGGPPVKAGFPVADLATGVFGLSGVLSALFHRAQTGEGLHVNTSLYESQLAFHINWAMNYFLTGVVPHRMGSQHPNLAPYQAFSSSDGYFVVACGNDELFRKLCQVIGEEDLSVDERFTTNAQRVIHRTELAQELNRVFSSRTTQDWCRDLDRAGVPSGPIATLEDIYHDPHTEALGIVQTVEHPEAGPLPQIGFPVHFSQDEAVIHRAPPLLGADTDEVLRTLGYQPHEIENLRKSGVL</sequence>
<dbReference type="InterPro" id="IPR044855">
    <property type="entry name" value="CoA-Trfase_III_dom3_sf"/>
</dbReference>
<proteinExistence type="predicted"/>
<comment type="caution">
    <text evidence="2">The sequence shown here is derived from an EMBL/GenBank/DDBJ whole genome shotgun (WGS) entry which is preliminary data.</text>
</comment>
<dbReference type="Pfam" id="PF02515">
    <property type="entry name" value="CoA_transf_3"/>
    <property type="match status" value="1"/>
</dbReference>
<evidence type="ECO:0000313" key="2">
    <source>
        <dbReference type="EMBL" id="PSR25906.1"/>
    </source>
</evidence>
<dbReference type="InterPro" id="IPR050483">
    <property type="entry name" value="CoA-transferase_III_domain"/>
</dbReference>